<keyword evidence="2" id="KW-1185">Reference proteome</keyword>
<evidence type="ECO:0000313" key="1">
    <source>
        <dbReference type="EMBL" id="KXS12022.1"/>
    </source>
</evidence>
<accession>A0A139A5C1</accession>
<evidence type="ECO:0000313" key="2">
    <source>
        <dbReference type="Proteomes" id="UP000070544"/>
    </source>
</evidence>
<dbReference type="EMBL" id="KQ965792">
    <property type="protein sequence ID" value="KXS12022.1"/>
    <property type="molecule type" value="Genomic_DNA"/>
</dbReference>
<organism evidence="1 2">
    <name type="scientific">Gonapodya prolifera (strain JEL478)</name>
    <name type="common">Monoblepharis prolifera</name>
    <dbReference type="NCBI Taxonomy" id="1344416"/>
    <lineage>
        <taxon>Eukaryota</taxon>
        <taxon>Fungi</taxon>
        <taxon>Fungi incertae sedis</taxon>
        <taxon>Chytridiomycota</taxon>
        <taxon>Chytridiomycota incertae sedis</taxon>
        <taxon>Monoblepharidomycetes</taxon>
        <taxon>Monoblepharidales</taxon>
        <taxon>Gonapodyaceae</taxon>
        <taxon>Gonapodya</taxon>
    </lineage>
</organism>
<reference evidence="1 2" key="1">
    <citation type="journal article" date="2015" name="Genome Biol. Evol.">
        <title>Phylogenomic analyses indicate that early fungi evolved digesting cell walls of algal ancestors of land plants.</title>
        <authorList>
            <person name="Chang Y."/>
            <person name="Wang S."/>
            <person name="Sekimoto S."/>
            <person name="Aerts A.L."/>
            <person name="Choi C."/>
            <person name="Clum A."/>
            <person name="LaButti K.M."/>
            <person name="Lindquist E.A."/>
            <person name="Yee Ngan C."/>
            <person name="Ohm R.A."/>
            <person name="Salamov A.A."/>
            <person name="Grigoriev I.V."/>
            <person name="Spatafora J.W."/>
            <person name="Berbee M.L."/>
        </authorList>
    </citation>
    <scope>NUCLEOTIDE SEQUENCE [LARGE SCALE GENOMIC DNA]</scope>
    <source>
        <strain evidence="1 2">JEL478</strain>
    </source>
</reference>
<dbReference type="Proteomes" id="UP000070544">
    <property type="component" value="Unassembled WGS sequence"/>
</dbReference>
<dbReference type="AlphaFoldDB" id="A0A139A5C1"/>
<name>A0A139A5C1_GONPJ</name>
<protein>
    <submittedName>
        <fullName evidence="1">Uncharacterized protein</fullName>
    </submittedName>
</protein>
<gene>
    <name evidence="1" type="ORF">M427DRAFT_137587</name>
</gene>
<sequence>MKCCESAFRGIVACISSVRAPERKLSSPEPDGNKEMLRSSRTTFSLFTTAIKAAAAERWTNHGTHVFSPRALRHCRLQTGRGPCSLENWGGRLRYGVPCEPTLLLRRAESLQQTTSQGESCHRHWRQQRSRVRNSLGVCQEWSGSGIGMPRFTKDEGCCGSDQEGDWQPHRVCPDAGTDSQDNVRTFAKRWVDSKKPIHL</sequence>
<proteinExistence type="predicted"/>